<organism evidence="9 10">
    <name type="scientific">Ascobolus immersus RN42</name>
    <dbReference type="NCBI Taxonomy" id="1160509"/>
    <lineage>
        <taxon>Eukaryota</taxon>
        <taxon>Fungi</taxon>
        <taxon>Dikarya</taxon>
        <taxon>Ascomycota</taxon>
        <taxon>Pezizomycotina</taxon>
        <taxon>Pezizomycetes</taxon>
        <taxon>Pezizales</taxon>
        <taxon>Ascobolaceae</taxon>
        <taxon>Ascobolus</taxon>
    </lineage>
</organism>
<sequence>MAADSNSIDSHTSSTLSAHAITSSLATTPSLTLLRTSLTSPHIFLSPSNTDSLHSASLSAAKQFLDPVAATLAHAPQNKRRKTNNDGGVLLDQVYVEGFDVDQVWEQVKGLVDRVYEGCKEFAEPKQVVEDSVFPSEDEEDDSEGNSDEDDEDLSGSEGEQLSDDEEELDGEELDGEASEDEEGDEDAGFGNDDDEEEEDVDSELEEGGGTYVKDVHGLNDGFFSIDDFNRITEEFEQMDQQGIMPSDDEDGEPLDFTADPSELSVMPTKDKKGKKHAKDDAEEDEEHDDYEDSDEGEANGDNANDLMYDDFFLPPPKPAGKGKKNRGWAQDEREASRKEPKYENDMERIEADMARVRRDLFDSLSPEPEDEKQVMGSGPKLSTFQKQQTALTQQIRQLEQAAIAKKQWTLAGEAKGRDRPQNSLLEEDLDFERVSKPVPVITQTVTESLEEMIKGRILAGNFDDLPRRRPDEHLLSSSARRGRVELDDTKATEGLADIYEREHAEGQGAKTKAEQALEKDHAEITELFKTVMYKLDSLTSYHYTPKPATESLTIVSDTAVIAMEDAQPTAASADLTTSRLAPQEVYDPRKDSSERAKGEGKSGELVLKSGAPLSRAEMSTEDKKKLRKRMKEQEKKKKAAEGKSHGKNNVKEGSRKDVEDTLRKGGVTIIGKGGEKRDLDGKEVREKRGRSGASGIKL</sequence>
<feature type="compositionally biased region" description="Basic and acidic residues" evidence="8">
    <location>
        <begin position="674"/>
        <end position="687"/>
    </location>
</feature>
<dbReference type="AlphaFoldDB" id="A0A3N4II93"/>
<keyword evidence="4 7" id="KW-0539">Nucleus</keyword>
<keyword evidence="10" id="KW-1185">Reference proteome</keyword>
<feature type="region of interest" description="Disordered" evidence="8">
    <location>
        <begin position="570"/>
        <end position="699"/>
    </location>
</feature>
<keyword evidence="3 7" id="KW-0698">rRNA processing</keyword>
<comment type="similarity">
    <text evidence="6 7">Belongs to the MPP10 family.</text>
</comment>
<keyword evidence="5 7" id="KW-0687">Ribonucleoprotein</keyword>
<name>A0A3N4II93_ASCIM</name>
<dbReference type="GO" id="GO:0006364">
    <property type="term" value="P:rRNA processing"/>
    <property type="evidence" value="ECO:0007669"/>
    <property type="project" value="UniProtKB-KW"/>
</dbReference>
<gene>
    <name evidence="9" type="ORF">BJ508DRAFT_205496</name>
</gene>
<reference evidence="9 10" key="1">
    <citation type="journal article" date="2018" name="Nat. Ecol. Evol.">
        <title>Pezizomycetes genomes reveal the molecular basis of ectomycorrhizal truffle lifestyle.</title>
        <authorList>
            <person name="Murat C."/>
            <person name="Payen T."/>
            <person name="Noel B."/>
            <person name="Kuo A."/>
            <person name="Morin E."/>
            <person name="Chen J."/>
            <person name="Kohler A."/>
            <person name="Krizsan K."/>
            <person name="Balestrini R."/>
            <person name="Da Silva C."/>
            <person name="Montanini B."/>
            <person name="Hainaut M."/>
            <person name="Levati E."/>
            <person name="Barry K.W."/>
            <person name="Belfiori B."/>
            <person name="Cichocki N."/>
            <person name="Clum A."/>
            <person name="Dockter R.B."/>
            <person name="Fauchery L."/>
            <person name="Guy J."/>
            <person name="Iotti M."/>
            <person name="Le Tacon F."/>
            <person name="Lindquist E.A."/>
            <person name="Lipzen A."/>
            <person name="Malagnac F."/>
            <person name="Mello A."/>
            <person name="Molinier V."/>
            <person name="Miyauchi S."/>
            <person name="Poulain J."/>
            <person name="Riccioni C."/>
            <person name="Rubini A."/>
            <person name="Sitrit Y."/>
            <person name="Splivallo R."/>
            <person name="Traeger S."/>
            <person name="Wang M."/>
            <person name="Zifcakova L."/>
            <person name="Wipf D."/>
            <person name="Zambonelli A."/>
            <person name="Paolocci F."/>
            <person name="Nowrousian M."/>
            <person name="Ottonello S."/>
            <person name="Baldrian P."/>
            <person name="Spatafora J.W."/>
            <person name="Henrissat B."/>
            <person name="Nagy L.G."/>
            <person name="Aury J.M."/>
            <person name="Wincker P."/>
            <person name="Grigoriev I.V."/>
            <person name="Bonfante P."/>
            <person name="Martin F.M."/>
        </authorList>
    </citation>
    <scope>NUCLEOTIDE SEQUENCE [LARGE SCALE GENOMIC DNA]</scope>
    <source>
        <strain evidence="9 10">RN42</strain>
    </source>
</reference>
<evidence type="ECO:0000313" key="10">
    <source>
        <dbReference type="Proteomes" id="UP000275078"/>
    </source>
</evidence>
<dbReference type="InterPro" id="IPR012173">
    <property type="entry name" value="Mpp10"/>
</dbReference>
<accession>A0A3N4II93</accession>
<feature type="compositionally biased region" description="Basic and acidic residues" evidence="8">
    <location>
        <begin position="330"/>
        <end position="362"/>
    </location>
</feature>
<dbReference type="Pfam" id="PF04006">
    <property type="entry name" value="Mpp10"/>
    <property type="match status" value="1"/>
</dbReference>
<comment type="function">
    <text evidence="7">Involved in nucleolar processing of pre-18S ribosomal RNA.</text>
</comment>
<dbReference type="PANTHER" id="PTHR17039">
    <property type="entry name" value="U3 SMALL NUCLEOLAR RIBONUCLEOPROTEIN PROTEIN MPP10"/>
    <property type="match status" value="1"/>
</dbReference>
<feature type="compositionally biased region" description="Basic and acidic residues" evidence="8">
    <location>
        <begin position="587"/>
        <end position="603"/>
    </location>
</feature>
<feature type="compositionally biased region" description="Acidic residues" evidence="8">
    <location>
        <begin position="281"/>
        <end position="299"/>
    </location>
</feature>
<protein>
    <recommendedName>
        <fullName evidence="7">U3 small nucleolar ribonucleoprotein protein MPP10</fullName>
    </recommendedName>
</protein>
<evidence type="ECO:0000256" key="4">
    <source>
        <dbReference type="ARBA" id="ARBA00023242"/>
    </source>
</evidence>
<evidence type="ECO:0000256" key="2">
    <source>
        <dbReference type="ARBA" id="ARBA00022517"/>
    </source>
</evidence>
<evidence type="ECO:0000256" key="1">
    <source>
        <dbReference type="ARBA" id="ARBA00004604"/>
    </source>
</evidence>
<evidence type="ECO:0000256" key="3">
    <source>
        <dbReference type="ARBA" id="ARBA00022552"/>
    </source>
</evidence>
<dbReference type="Proteomes" id="UP000275078">
    <property type="component" value="Unassembled WGS sequence"/>
</dbReference>
<evidence type="ECO:0000256" key="7">
    <source>
        <dbReference type="PIRNR" id="PIRNR017300"/>
    </source>
</evidence>
<dbReference type="PIRSF" id="PIRSF017300">
    <property type="entry name" value="snoRNP_Mpp10"/>
    <property type="match status" value="1"/>
</dbReference>
<feature type="compositionally biased region" description="Acidic residues" evidence="8">
    <location>
        <begin position="136"/>
        <end position="207"/>
    </location>
</feature>
<evidence type="ECO:0000256" key="5">
    <source>
        <dbReference type="ARBA" id="ARBA00023274"/>
    </source>
</evidence>
<comment type="subcellular location">
    <subcellularLocation>
        <location evidence="1 7">Nucleus</location>
        <location evidence="1 7">Nucleolus</location>
    </subcellularLocation>
</comment>
<dbReference type="OrthoDB" id="445326at2759"/>
<dbReference type="GO" id="GO:0034457">
    <property type="term" value="C:Mpp10 complex"/>
    <property type="evidence" value="ECO:0007669"/>
    <property type="project" value="UniProtKB-UniRule"/>
</dbReference>
<dbReference type="GO" id="GO:0032040">
    <property type="term" value="C:small-subunit processome"/>
    <property type="evidence" value="ECO:0007669"/>
    <property type="project" value="TreeGrafter"/>
</dbReference>
<feature type="compositionally biased region" description="Basic and acidic residues" evidence="8">
    <location>
        <begin position="632"/>
        <end position="664"/>
    </location>
</feature>
<dbReference type="GO" id="GO:0005732">
    <property type="term" value="C:sno(s)RNA-containing ribonucleoprotein complex"/>
    <property type="evidence" value="ECO:0007669"/>
    <property type="project" value="UniProtKB-UniRule"/>
</dbReference>
<evidence type="ECO:0000256" key="8">
    <source>
        <dbReference type="SAM" id="MobiDB-lite"/>
    </source>
</evidence>
<dbReference type="PANTHER" id="PTHR17039:SF0">
    <property type="entry name" value="U3 SMALL NUCLEOLAR RIBONUCLEOPROTEIN PROTEIN MPP10"/>
    <property type="match status" value="1"/>
</dbReference>
<keyword evidence="2 7" id="KW-0690">Ribosome biogenesis</keyword>
<dbReference type="STRING" id="1160509.A0A3N4II93"/>
<dbReference type="EMBL" id="ML119655">
    <property type="protein sequence ID" value="RPA85147.1"/>
    <property type="molecule type" value="Genomic_DNA"/>
</dbReference>
<proteinExistence type="inferred from homology"/>
<evidence type="ECO:0000256" key="6">
    <source>
        <dbReference type="ARBA" id="ARBA00029455"/>
    </source>
</evidence>
<evidence type="ECO:0000313" key="9">
    <source>
        <dbReference type="EMBL" id="RPA85147.1"/>
    </source>
</evidence>
<feature type="region of interest" description="Disordered" evidence="8">
    <location>
        <begin position="127"/>
        <end position="389"/>
    </location>
</feature>